<dbReference type="PANTHER" id="PTHR18919">
    <property type="entry name" value="ACETYL-COA C-ACYLTRANSFERASE"/>
    <property type="match status" value="1"/>
</dbReference>
<evidence type="ECO:0008006" key="10">
    <source>
        <dbReference type="Google" id="ProtNLM"/>
    </source>
</evidence>
<dbReference type="PROSITE" id="PS00737">
    <property type="entry name" value="THIOLASE_2"/>
    <property type="match status" value="1"/>
</dbReference>
<feature type="domain" description="Thiolase N-terminal" evidence="6">
    <location>
        <begin position="31"/>
        <end position="289"/>
    </location>
</feature>
<evidence type="ECO:0000256" key="1">
    <source>
        <dbReference type="ARBA" id="ARBA00010982"/>
    </source>
</evidence>
<protein>
    <recommendedName>
        <fullName evidence="10">Acetyl-CoA C-acetyltransferase</fullName>
    </recommendedName>
</protein>
<reference evidence="8" key="2">
    <citation type="submission" date="2020-08" db="EMBL/GenBank/DDBJ databases">
        <title>Plant Genome Project.</title>
        <authorList>
            <person name="Zhang R.-G."/>
        </authorList>
    </citation>
    <scope>NUCLEOTIDE SEQUENCE</scope>
    <source>
        <strain evidence="8">Huo1</strain>
        <tissue evidence="8">Leaf</tissue>
    </source>
</reference>
<evidence type="ECO:0000256" key="5">
    <source>
        <dbReference type="RuleBase" id="RU003557"/>
    </source>
</evidence>
<keyword evidence="9" id="KW-1185">Reference proteome</keyword>
<comment type="catalytic activity">
    <reaction evidence="4">
        <text>2 acetyl-CoA = acetoacetyl-CoA + CoA</text>
        <dbReference type="Rhea" id="RHEA:21036"/>
        <dbReference type="ChEBI" id="CHEBI:57286"/>
        <dbReference type="ChEBI" id="CHEBI:57287"/>
        <dbReference type="ChEBI" id="CHEBI:57288"/>
        <dbReference type="EC" id="2.3.1.9"/>
    </reaction>
    <physiologicalReaction direction="left-to-right" evidence="4">
        <dbReference type="Rhea" id="RHEA:21037"/>
    </physiologicalReaction>
</comment>
<dbReference type="Pfam" id="PF02803">
    <property type="entry name" value="Thiolase_C"/>
    <property type="match status" value="1"/>
</dbReference>
<evidence type="ECO:0000313" key="8">
    <source>
        <dbReference type="EMBL" id="KAG6392417.1"/>
    </source>
</evidence>
<dbReference type="InterPro" id="IPR002155">
    <property type="entry name" value="Thiolase"/>
</dbReference>
<dbReference type="InterPro" id="IPR020613">
    <property type="entry name" value="Thiolase_CS"/>
</dbReference>
<evidence type="ECO:0000256" key="3">
    <source>
        <dbReference type="ARBA" id="ARBA00023315"/>
    </source>
</evidence>
<dbReference type="InterPro" id="IPR020617">
    <property type="entry name" value="Thiolase_C"/>
</dbReference>
<evidence type="ECO:0000256" key="4">
    <source>
        <dbReference type="ARBA" id="ARBA00052235"/>
    </source>
</evidence>
<dbReference type="NCBIfam" id="TIGR01930">
    <property type="entry name" value="AcCoA-C-Actrans"/>
    <property type="match status" value="1"/>
</dbReference>
<comment type="similarity">
    <text evidence="1 5">Belongs to the thiolase-like superfamily. Thiolase family.</text>
</comment>
<accession>A0A8X8Z5W8</accession>
<feature type="domain" description="Thiolase C-terminal" evidence="7">
    <location>
        <begin position="299"/>
        <end position="419"/>
    </location>
</feature>
<evidence type="ECO:0000256" key="2">
    <source>
        <dbReference type="ARBA" id="ARBA00022679"/>
    </source>
</evidence>
<dbReference type="InterPro" id="IPR020616">
    <property type="entry name" value="Thiolase_N"/>
</dbReference>
<reference evidence="8" key="1">
    <citation type="submission" date="2018-01" db="EMBL/GenBank/DDBJ databases">
        <authorList>
            <person name="Mao J.F."/>
        </authorList>
    </citation>
    <scope>NUCLEOTIDE SEQUENCE</scope>
    <source>
        <strain evidence="8">Huo1</strain>
        <tissue evidence="8">Leaf</tissue>
    </source>
</reference>
<dbReference type="PROSITE" id="PS00099">
    <property type="entry name" value="THIOLASE_3"/>
    <property type="match status" value="1"/>
</dbReference>
<dbReference type="AlphaFoldDB" id="A0A8X8Z5W8"/>
<dbReference type="SUPFAM" id="SSF53901">
    <property type="entry name" value="Thiolase-like"/>
    <property type="match status" value="2"/>
</dbReference>
<evidence type="ECO:0000259" key="6">
    <source>
        <dbReference type="Pfam" id="PF00108"/>
    </source>
</evidence>
<dbReference type="GO" id="GO:0003985">
    <property type="term" value="F:acetyl-CoA C-acetyltransferase activity"/>
    <property type="evidence" value="ECO:0007669"/>
    <property type="project" value="UniProtKB-EC"/>
</dbReference>
<organism evidence="8">
    <name type="scientific">Salvia splendens</name>
    <name type="common">Scarlet sage</name>
    <dbReference type="NCBI Taxonomy" id="180675"/>
    <lineage>
        <taxon>Eukaryota</taxon>
        <taxon>Viridiplantae</taxon>
        <taxon>Streptophyta</taxon>
        <taxon>Embryophyta</taxon>
        <taxon>Tracheophyta</taxon>
        <taxon>Spermatophyta</taxon>
        <taxon>Magnoliopsida</taxon>
        <taxon>eudicotyledons</taxon>
        <taxon>Gunneridae</taxon>
        <taxon>Pentapetalae</taxon>
        <taxon>asterids</taxon>
        <taxon>lamiids</taxon>
        <taxon>Lamiales</taxon>
        <taxon>Lamiaceae</taxon>
        <taxon>Nepetoideae</taxon>
        <taxon>Mentheae</taxon>
        <taxon>Salviinae</taxon>
        <taxon>Salvia</taxon>
        <taxon>Salvia subgen. Calosphace</taxon>
        <taxon>core Calosphace</taxon>
    </lineage>
</organism>
<sequence length="460" mass="48437">MIFIFNFHNSTYFLQVLMASVDDASIMPQDVCIVGVARTPIGGFLGSLSSLPATKLGSIAIACALKRAGVDPSMVQEVFFGNVLSANLGQAPARQAALGAGIPNSVVCTTVNKVCASGMKATMLAAQTIKLGENDVVVAGGMESMSNAPKYIPTGRTGSRLGHDTIVDGMLKDGLWDVYNDFGMGVCAELCADQHNITREQQDSYAIQSFERGLAAESSGAFSWEMVPVEISGGRGKPSTIINKDEGLKKFDASRLRKLRASFKKDGGSVTAGNASSISDGAAALVLVSGAMAVKLGLDVIARIRGYADAAQAPELFTTAPAIAIPRAISKSGLKASDIDFYEINEAFSVVALSNQRLLNIDPERLNVHGGGVSLGHPIGCSGARILVTLLGVLRQHKGKFGVAGICNGGGGASAVVLELINKRSLRNYKHIKHVYAAGLRHRWHALCCDMNISCQLLQR</sequence>
<dbReference type="Pfam" id="PF00108">
    <property type="entry name" value="Thiolase_N"/>
    <property type="match status" value="1"/>
</dbReference>
<keyword evidence="2 5" id="KW-0808">Transferase</keyword>
<dbReference type="EMBL" id="PNBA02000018">
    <property type="protein sequence ID" value="KAG6392417.1"/>
    <property type="molecule type" value="Genomic_DNA"/>
</dbReference>
<evidence type="ECO:0000259" key="7">
    <source>
        <dbReference type="Pfam" id="PF02803"/>
    </source>
</evidence>
<name>A0A8X8Z5W8_SALSN</name>
<gene>
    <name evidence="8" type="ORF">SASPL_146635</name>
</gene>
<proteinExistence type="inferred from homology"/>
<dbReference type="GO" id="GO:0005739">
    <property type="term" value="C:mitochondrion"/>
    <property type="evidence" value="ECO:0007669"/>
    <property type="project" value="TreeGrafter"/>
</dbReference>
<keyword evidence="3 5" id="KW-0012">Acyltransferase</keyword>
<comment type="caution">
    <text evidence="8">The sequence shown here is derived from an EMBL/GenBank/DDBJ whole genome shotgun (WGS) entry which is preliminary data.</text>
</comment>
<dbReference type="CDD" id="cd00751">
    <property type="entry name" value="thiolase"/>
    <property type="match status" value="1"/>
</dbReference>
<dbReference type="InterPro" id="IPR016039">
    <property type="entry name" value="Thiolase-like"/>
</dbReference>
<dbReference type="Gene3D" id="3.40.47.10">
    <property type="match status" value="1"/>
</dbReference>
<dbReference type="Proteomes" id="UP000298416">
    <property type="component" value="Unassembled WGS sequence"/>
</dbReference>
<dbReference type="GO" id="GO:0006635">
    <property type="term" value="P:fatty acid beta-oxidation"/>
    <property type="evidence" value="ECO:0007669"/>
    <property type="project" value="TreeGrafter"/>
</dbReference>
<dbReference type="InterPro" id="IPR020610">
    <property type="entry name" value="Thiolase_AS"/>
</dbReference>
<dbReference type="PANTHER" id="PTHR18919:SF163">
    <property type="entry name" value="ACETYL-COA ACETYLTRANSFERASE, CYTOSOLIC 1-LIKE"/>
    <property type="match status" value="1"/>
</dbReference>
<evidence type="ECO:0000313" key="9">
    <source>
        <dbReference type="Proteomes" id="UP000298416"/>
    </source>
</evidence>
<dbReference type="FunFam" id="3.40.47.10:FF:000007">
    <property type="entry name" value="acetyl-CoA acetyltransferase, mitochondrial"/>
    <property type="match status" value="1"/>
</dbReference>